<reference evidence="1" key="2">
    <citation type="journal article" date="2015" name="Fish Shellfish Immunol.">
        <title>Early steps in the European eel (Anguilla anguilla)-Vibrio vulnificus interaction in the gills: Role of the RtxA13 toxin.</title>
        <authorList>
            <person name="Callol A."/>
            <person name="Pajuelo D."/>
            <person name="Ebbesson L."/>
            <person name="Teles M."/>
            <person name="MacKenzie S."/>
            <person name="Amaro C."/>
        </authorList>
    </citation>
    <scope>NUCLEOTIDE SEQUENCE</scope>
</reference>
<evidence type="ECO:0000313" key="1">
    <source>
        <dbReference type="EMBL" id="JAI02284.1"/>
    </source>
</evidence>
<organism evidence="1">
    <name type="scientific">Anguilla anguilla</name>
    <name type="common">European freshwater eel</name>
    <name type="synonym">Muraena anguilla</name>
    <dbReference type="NCBI Taxonomy" id="7936"/>
    <lineage>
        <taxon>Eukaryota</taxon>
        <taxon>Metazoa</taxon>
        <taxon>Chordata</taxon>
        <taxon>Craniata</taxon>
        <taxon>Vertebrata</taxon>
        <taxon>Euteleostomi</taxon>
        <taxon>Actinopterygii</taxon>
        <taxon>Neopterygii</taxon>
        <taxon>Teleostei</taxon>
        <taxon>Anguilliformes</taxon>
        <taxon>Anguillidae</taxon>
        <taxon>Anguilla</taxon>
    </lineage>
</organism>
<name>A0A0E9XKS2_ANGAN</name>
<dbReference type="AlphaFoldDB" id="A0A0E9XKS2"/>
<sequence length="76" mass="8158">MEARYFSPRRETAKSFGMIIMTSNGPGLSGPHGPFGVLYDWPFASCEVQCVTPPSSTVTPLYSSDAPCNAQCVTPL</sequence>
<proteinExistence type="predicted"/>
<protein>
    <submittedName>
        <fullName evidence="1">Uncharacterized protein</fullName>
    </submittedName>
</protein>
<dbReference type="EMBL" id="GBXM01006294">
    <property type="protein sequence ID" value="JAI02284.1"/>
    <property type="molecule type" value="Transcribed_RNA"/>
</dbReference>
<reference evidence="1" key="1">
    <citation type="submission" date="2014-11" db="EMBL/GenBank/DDBJ databases">
        <authorList>
            <person name="Amaro Gonzalez C."/>
        </authorList>
    </citation>
    <scope>NUCLEOTIDE SEQUENCE</scope>
</reference>
<accession>A0A0E9XKS2</accession>